<dbReference type="GO" id="GO:0003729">
    <property type="term" value="F:mRNA binding"/>
    <property type="evidence" value="ECO:0007669"/>
    <property type="project" value="TreeGrafter"/>
</dbReference>
<dbReference type="PANTHER" id="PTHR12876">
    <property type="entry name" value="N4BP1-RELATED"/>
    <property type="match status" value="1"/>
</dbReference>
<gene>
    <name evidence="2" type="ORF">B7P43_G00760</name>
</gene>
<evidence type="ECO:0000259" key="1">
    <source>
        <dbReference type="Pfam" id="PF11977"/>
    </source>
</evidence>
<evidence type="ECO:0000313" key="2">
    <source>
        <dbReference type="EMBL" id="PNF31571.1"/>
    </source>
</evidence>
<dbReference type="Pfam" id="PF11977">
    <property type="entry name" value="RNase_Zc3h12a"/>
    <property type="match status" value="1"/>
</dbReference>
<accession>A0A2J7QSK4</accession>
<dbReference type="OrthoDB" id="392925at2759"/>
<evidence type="ECO:0000313" key="3">
    <source>
        <dbReference type="Proteomes" id="UP000235965"/>
    </source>
</evidence>
<dbReference type="InterPro" id="IPR021869">
    <property type="entry name" value="RNase_Zc3h12_NYN"/>
</dbReference>
<reference evidence="2 3" key="1">
    <citation type="submission" date="2017-12" db="EMBL/GenBank/DDBJ databases">
        <title>Hemimetabolous genomes reveal molecular basis of termite eusociality.</title>
        <authorList>
            <person name="Harrison M.C."/>
            <person name="Jongepier E."/>
            <person name="Robertson H.M."/>
            <person name="Arning N."/>
            <person name="Bitard-Feildel T."/>
            <person name="Chao H."/>
            <person name="Childers C.P."/>
            <person name="Dinh H."/>
            <person name="Doddapaneni H."/>
            <person name="Dugan S."/>
            <person name="Gowin J."/>
            <person name="Greiner C."/>
            <person name="Han Y."/>
            <person name="Hu H."/>
            <person name="Hughes D.S.T."/>
            <person name="Huylmans A.-K."/>
            <person name="Kemena C."/>
            <person name="Kremer L.P.M."/>
            <person name="Lee S.L."/>
            <person name="Lopez-Ezquerra A."/>
            <person name="Mallet L."/>
            <person name="Monroy-Kuhn J.M."/>
            <person name="Moser A."/>
            <person name="Murali S.C."/>
            <person name="Muzny D.M."/>
            <person name="Otani S."/>
            <person name="Piulachs M.-D."/>
            <person name="Poelchau M."/>
            <person name="Qu J."/>
            <person name="Schaub F."/>
            <person name="Wada-Katsumata A."/>
            <person name="Worley K.C."/>
            <person name="Xie Q."/>
            <person name="Ylla G."/>
            <person name="Poulsen M."/>
            <person name="Gibbs R.A."/>
            <person name="Schal C."/>
            <person name="Richards S."/>
            <person name="Belles X."/>
            <person name="Korb J."/>
            <person name="Bornberg-Bauer E."/>
        </authorList>
    </citation>
    <scope>NUCLEOTIDE SEQUENCE [LARGE SCALE GENOMIC DNA]</scope>
    <source>
        <tissue evidence="2">Whole body</tissue>
    </source>
</reference>
<dbReference type="GO" id="GO:0036464">
    <property type="term" value="C:cytoplasmic ribonucleoprotein granule"/>
    <property type="evidence" value="ECO:0007669"/>
    <property type="project" value="TreeGrafter"/>
</dbReference>
<dbReference type="Gene3D" id="3.40.50.11980">
    <property type="match status" value="1"/>
</dbReference>
<dbReference type="CDD" id="cd18719">
    <property type="entry name" value="PIN_Zc3h12a-N4BP1-like"/>
    <property type="match status" value="1"/>
</dbReference>
<dbReference type="EMBL" id="NEVH01011876">
    <property type="protein sequence ID" value="PNF31571.1"/>
    <property type="molecule type" value="Genomic_DNA"/>
</dbReference>
<name>A0A2J7QSK4_9NEOP</name>
<dbReference type="FunFam" id="3.40.50.11980:FF:000001">
    <property type="entry name" value="ZC3H12A isoform 1"/>
    <property type="match status" value="1"/>
</dbReference>
<dbReference type="GO" id="GO:0005634">
    <property type="term" value="C:nucleus"/>
    <property type="evidence" value="ECO:0007669"/>
    <property type="project" value="TreeGrafter"/>
</dbReference>
<dbReference type="PANTHER" id="PTHR12876:SF35">
    <property type="entry name" value="LD08718P-RELATED"/>
    <property type="match status" value="1"/>
</dbReference>
<comment type="caution">
    <text evidence="2">The sequence shown here is derived from an EMBL/GenBank/DDBJ whole genome shotgun (WGS) entry which is preliminary data.</text>
</comment>
<keyword evidence="3" id="KW-1185">Reference proteome</keyword>
<proteinExistence type="predicted"/>
<dbReference type="GO" id="GO:0004521">
    <property type="term" value="F:RNA endonuclease activity"/>
    <property type="evidence" value="ECO:0007669"/>
    <property type="project" value="TreeGrafter"/>
</dbReference>
<dbReference type="InParanoid" id="A0A2J7QSK4"/>
<protein>
    <recommendedName>
        <fullName evidence="1">RNase NYN domain-containing protein</fullName>
    </recommendedName>
</protein>
<dbReference type="Proteomes" id="UP000235965">
    <property type="component" value="Unassembled WGS sequence"/>
</dbReference>
<dbReference type="STRING" id="105785.A0A2J7QSK4"/>
<dbReference type="AlphaFoldDB" id="A0A2J7QSK4"/>
<sequence>MKLRSGKQVSKQSELLECDSDKRSAKVFKIGQKRKEACEVINPVGNETIPSSSVNEDSGDFHLRQTAVPCNSTGSKISVMKHCGHISSSADALTNLPARSSSTVKKNEVLTYFHQTSSTRSSCSGRSSEESSANVCTNLSSLCSSEMSPSSSSNIGCLMQDNRPLIVDVTNIRKDKTENKKNVCSVVNSILDKECDSIGMANESDKCILKIPSIKRRRCSRSVKMLSQNVKAMTAKTPTVTVHKDKCSGQEDDACSVISLGSDDEVIILDSDPKPQLDCSSASDIVILDTLPSKKCVPTSDPVIINLCTPLSQSDVSKSPVHRVQKCMNRKDKTKQKKIKPKVHKKSAFKDYVSLLGSVPHTTGSRPQDMSLVTSCFTQQSFMPFATATSASSIFAPAINSSVRNTLNSAVVAASRTVEYNQMYVTSAHIGNFQYPNPNAARMGLQPVNNQVDLAIVPSSSVYGNNLYNPNPNPARVGLRPIVIDGSNVAMGHTNGRNFSCRGLEICIDYFLKRNHRVVAFVPQFRKSCRHSLDTHILDRLEKQGLVSFTPSRKVGDRLVIPYDDRYIVQYAAECGGVIVSTDNYRDLLRENPAWRETIETRLGKYSNCPTLWIFVLSYPHSKYGRCTSTFSFNI</sequence>
<dbReference type="InterPro" id="IPR051101">
    <property type="entry name" value="ZC3H12/N4BP1_RNase_Reg"/>
</dbReference>
<organism evidence="2 3">
    <name type="scientific">Cryptotermes secundus</name>
    <dbReference type="NCBI Taxonomy" id="105785"/>
    <lineage>
        <taxon>Eukaryota</taxon>
        <taxon>Metazoa</taxon>
        <taxon>Ecdysozoa</taxon>
        <taxon>Arthropoda</taxon>
        <taxon>Hexapoda</taxon>
        <taxon>Insecta</taxon>
        <taxon>Pterygota</taxon>
        <taxon>Neoptera</taxon>
        <taxon>Polyneoptera</taxon>
        <taxon>Dictyoptera</taxon>
        <taxon>Blattodea</taxon>
        <taxon>Blattoidea</taxon>
        <taxon>Termitoidae</taxon>
        <taxon>Kalotermitidae</taxon>
        <taxon>Cryptotermitinae</taxon>
        <taxon>Cryptotermes</taxon>
    </lineage>
</organism>
<feature type="domain" description="RNase NYN" evidence="1">
    <location>
        <begin position="479"/>
        <end position="607"/>
    </location>
</feature>